<dbReference type="Proteomes" id="UP000569732">
    <property type="component" value="Unassembled WGS sequence"/>
</dbReference>
<comment type="subcellular location">
    <subcellularLocation>
        <location evidence="1">Secreted</location>
    </subcellularLocation>
</comment>
<dbReference type="AlphaFoldDB" id="A0A853I1L3"/>
<organism evidence="5 6">
    <name type="scientific">Spartinivicinus marinus</name>
    <dbReference type="NCBI Taxonomy" id="2994442"/>
    <lineage>
        <taxon>Bacteria</taxon>
        <taxon>Pseudomonadati</taxon>
        <taxon>Pseudomonadota</taxon>
        <taxon>Gammaproteobacteria</taxon>
        <taxon>Oceanospirillales</taxon>
        <taxon>Zooshikellaceae</taxon>
        <taxon>Spartinivicinus</taxon>
    </lineage>
</organism>
<evidence type="ECO:0000256" key="1">
    <source>
        <dbReference type="ARBA" id="ARBA00004613"/>
    </source>
</evidence>
<dbReference type="RefSeq" id="WP_219340122.1">
    <property type="nucleotide sequence ID" value="NZ_JACCKB010000031.1"/>
</dbReference>
<protein>
    <recommendedName>
        <fullName evidence="7">Virulence plasmid B protein</fullName>
    </recommendedName>
</protein>
<proteinExistence type="predicted"/>
<keyword evidence="2" id="KW-0964">Secreted</keyword>
<accession>A0A853I1L3</accession>
<gene>
    <name evidence="5" type="ORF">H0A36_17740</name>
</gene>
<keyword evidence="4" id="KW-0732">Signal</keyword>
<feature type="non-terminal residue" evidence="5">
    <location>
        <position position="141"/>
    </location>
</feature>
<dbReference type="GO" id="GO:0005576">
    <property type="term" value="C:extracellular region"/>
    <property type="evidence" value="ECO:0007669"/>
    <property type="project" value="UniProtKB-SubCell"/>
</dbReference>
<evidence type="ECO:0000256" key="3">
    <source>
        <dbReference type="ARBA" id="ARBA00023026"/>
    </source>
</evidence>
<comment type="caution">
    <text evidence="5">The sequence shown here is derived from an EMBL/GenBank/DDBJ whole genome shotgun (WGS) entry which is preliminary data.</text>
</comment>
<sequence length="141" mass="15040">MKKFTQWLVVAGAAASSLAGASINNTMVGTLPGDVTVTENGAASYRIPIELPPGVNEMQPDLALVYNSQQRNGLLGIGWSLSGLSSITRCPTTLIQDGFIDGVDFDDNDKFCLSGERLVAVSGAYGAHGTEYRTEYESYKK</sequence>
<evidence type="ECO:0000256" key="4">
    <source>
        <dbReference type="SAM" id="SignalP"/>
    </source>
</evidence>
<dbReference type="Pfam" id="PF03534">
    <property type="entry name" value="SpvB"/>
    <property type="match status" value="1"/>
</dbReference>
<reference evidence="5 6" key="1">
    <citation type="submission" date="2020-07" db="EMBL/GenBank/DDBJ databases">
        <title>Endozoicomonas sp. nov., isolated from sediment.</title>
        <authorList>
            <person name="Gu T."/>
        </authorList>
    </citation>
    <scope>NUCLEOTIDE SEQUENCE [LARGE SCALE GENOMIC DNA]</scope>
    <source>
        <strain evidence="5 6">SM1973</strain>
    </source>
</reference>
<feature type="chain" id="PRO_5032537042" description="Virulence plasmid B protein" evidence="4">
    <location>
        <begin position="22"/>
        <end position="141"/>
    </location>
</feature>
<feature type="signal peptide" evidence="4">
    <location>
        <begin position="1"/>
        <end position="21"/>
    </location>
</feature>
<evidence type="ECO:0008006" key="7">
    <source>
        <dbReference type="Google" id="ProtNLM"/>
    </source>
</evidence>
<dbReference type="EMBL" id="JACCKB010000031">
    <property type="protein sequence ID" value="NYZ67860.1"/>
    <property type="molecule type" value="Genomic_DNA"/>
</dbReference>
<name>A0A853I1L3_9GAMM</name>
<evidence type="ECO:0000256" key="2">
    <source>
        <dbReference type="ARBA" id="ARBA00022525"/>
    </source>
</evidence>
<evidence type="ECO:0000313" key="6">
    <source>
        <dbReference type="Proteomes" id="UP000569732"/>
    </source>
</evidence>
<keyword evidence="6" id="KW-1185">Reference proteome</keyword>
<dbReference type="GO" id="GO:0005737">
    <property type="term" value="C:cytoplasm"/>
    <property type="evidence" value="ECO:0007669"/>
    <property type="project" value="InterPro"/>
</dbReference>
<evidence type="ECO:0000313" key="5">
    <source>
        <dbReference type="EMBL" id="NYZ67860.1"/>
    </source>
</evidence>
<keyword evidence="3" id="KW-0843">Virulence</keyword>
<dbReference type="InterPro" id="IPR003284">
    <property type="entry name" value="Sal_SpvB"/>
</dbReference>